<evidence type="ECO:0000313" key="1">
    <source>
        <dbReference type="EMBL" id="CAG6740159.1"/>
    </source>
</evidence>
<name>A0A8D9E5I8_9HEMI</name>
<organism evidence="1">
    <name type="scientific">Cacopsylla melanoneura</name>
    <dbReference type="NCBI Taxonomy" id="428564"/>
    <lineage>
        <taxon>Eukaryota</taxon>
        <taxon>Metazoa</taxon>
        <taxon>Ecdysozoa</taxon>
        <taxon>Arthropoda</taxon>
        <taxon>Hexapoda</taxon>
        <taxon>Insecta</taxon>
        <taxon>Pterygota</taxon>
        <taxon>Neoptera</taxon>
        <taxon>Paraneoptera</taxon>
        <taxon>Hemiptera</taxon>
        <taxon>Sternorrhyncha</taxon>
        <taxon>Psylloidea</taxon>
        <taxon>Psyllidae</taxon>
        <taxon>Psyllinae</taxon>
        <taxon>Cacopsylla</taxon>
    </lineage>
</organism>
<protein>
    <submittedName>
        <fullName evidence="1">Uncharacterized protein</fullName>
    </submittedName>
</protein>
<dbReference type="AlphaFoldDB" id="A0A8D9E5I8"/>
<proteinExistence type="predicted"/>
<sequence>MNRIESVLLSGYFSWGFLDEWEFLVGYFMFFFFRNFSLLFIHYFLPLLLSQVFVFLLSQVFAFLGEESVEVMVYLFLSVPRFCVRLHFHHASYPLWFKLLVVLVDFDNRSVLISRL</sequence>
<dbReference type="EMBL" id="HBUF01417545">
    <property type="protein sequence ID" value="CAG6740159.1"/>
    <property type="molecule type" value="Transcribed_RNA"/>
</dbReference>
<accession>A0A8D9E5I8</accession>
<reference evidence="1" key="1">
    <citation type="submission" date="2021-05" db="EMBL/GenBank/DDBJ databases">
        <authorList>
            <person name="Alioto T."/>
            <person name="Alioto T."/>
            <person name="Gomez Garrido J."/>
        </authorList>
    </citation>
    <scope>NUCLEOTIDE SEQUENCE</scope>
</reference>